<reference evidence="7" key="1">
    <citation type="journal article" date="2019" name="Int. J. Syst. Evol. Microbiol.">
        <title>The Global Catalogue of Microorganisms (GCM) 10K type strain sequencing project: providing services to taxonomists for standard genome sequencing and annotation.</title>
        <authorList>
            <consortium name="The Broad Institute Genomics Platform"/>
            <consortium name="The Broad Institute Genome Sequencing Center for Infectious Disease"/>
            <person name="Wu L."/>
            <person name="Ma J."/>
        </authorList>
    </citation>
    <scope>NUCLEOTIDE SEQUENCE [LARGE SCALE GENOMIC DNA]</scope>
    <source>
        <strain evidence="7">CECT 8289</strain>
    </source>
</reference>
<keyword evidence="2 4" id="KW-0378">Hydrolase</keyword>
<comment type="similarity">
    <text evidence="1">Belongs to the pectinesterase family.</text>
</comment>
<dbReference type="Pfam" id="PF01095">
    <property type="entry name" value="Pectinesterase"/>
    <property type="match status" value="1"/>
</dbReference>
<protein>
    <recommendedName>
        <fullName evidence="4">Pectinesterase</fullName>
        <ecNumber evidence="4">3.1.1.11</ecNumber>
    </recommendedName>
</protein>
<evidence type="ECO:0000256" key="3">
    <source>
        <dbReference type="ARBA" id="ARBA00023085"/>
    </source>
</evidence>
<evidence type="ECO:0000313" key="7">
    <source>
        <dbReference type="Proteomes" id="UP001595907"/>
    </source>
</evidence>
<dbReference type="PANTHER" id="PTHR31321:SF57">
    <property type="entry name" value="PECTINESTERASE 53-RELATED"/>
    <property type="match status" value="1"/>
</dbReference>
<keyword evidence="7" id="KW-1185">Reference proteome</keyword>
<evidence type="ECO:0000256" key="2">
    <source>
        <dbReference type="ARBA" id="ARBA00022801"/>
    </source>
</evidence>
<gene>
    <name evidence="6" type="ORF">ACFOWM_01115</name>
</gene>
<sequence>MKTIVAIILCLSCCVQGFAQKIIVVAKKGKADFSTIQGAINSLTDSSATPRVIYIKNGVYNEKIYIEKHQIILKGESNTQTIITNSIAREEWRCMHNDDWGVATVNIDGNDITLQNLTIINDYGLVNQQNKNIYCSTDTTATKIKTIKPSGHQMALRTMAATRLRAINCVFKAFGGDTVSPWNTNFGMFYFKDCAMYGGVDFYCPRGWAYAENCTFNALVGDAAIWHDGSAVKDSKTVLKNCTFKGYNGFKLGRYHRDAQFYLIDCLFDANMADKDIYLVPTSNTIQWGRRVYYFNCHKKGGDYTWFANNLETAENAVEAKNINVNWVFGTHWNPEINIVK</sequence>
<evidence type="ECO:0000256" key="1">
    <source>
        <dbReference type="ARBA" id="ARBA00008891"/>
    </source>
</evidence>
<keyword evidence="3 4" id="KW-0063">Aspartyl esterase</keyword>
<evidence type="ECO:0000259" key="5">
    <source>
        <dbReference type="Pfam" id="PF01095"/>
    </source>
</evidence>
<dbReference type="PANTHER" id="PTHR31321">
    <property type="entry name" value="ACYL-COA THIOESTER HYDROLASE YBHC-RELATED"/>
    <property type="match status" value="1"/>
</dbReference>
<dbReference type="InterPro" id="IPR018040">
    <property type="entry name" value="Pectinesterase_Tyr_AS"/>
</dbReference>
<evidence type="ECO:0000256" key="4">
    <source>
        <dbReference type="RuleBase" id="RU000589"/>
    </source>
</evidence>
<comment type="caution">
    <text evidence="6">The sequence shown here is derived from an EMBL/GenBank/DDBJ whole genome shotgun (WGS) entry which is preliminary data.</text>
</comment>
<comment type="catalytic activity">
    <reaction evidence="4">
        <text>[(1-&gt;4)-alpha-D-galacturonosyl methyl ester](n) + n H2O = [(1-&gt;4)-alpha-D-galacturonosyl](n) + n methanol + n H(+)</text>
        <dbReference type="Rhea" id="RHEA:22380"/>
        <dbReference type="Rhea" id="RHEA-COMP:14570"/>
        <dbReference type="Rhea" id="RHEA-COMP:14573"/>
        <dbReference type="ChEBI" id="CHEBI:15377"/>
        <dbReference type="ChEBI" id="CHEBI:15378"/>
        <dbReference type="ChEBI" id="CHEBI:17790"/>
        <dbReference type="ChEBI" id="CHEBI:140522"/>
        <dbReference type="ChEBI" id="CHEBI:140523"/>
        <dbReference type="EC" id="3.1.1.11"/>
    </reaction>
</comment>
<evidence type="ECO:0000313" key="6">
    <source>
        <dbReference type="EMBL" id="MFC4261463.1"/>
    </source>
</evidence>
<dbReference type="InterPro" id="IPR011050">
    <property type="entry name" value="Pectin_lyase_fold/virulence"/>
</dbReference>
<dbReference type="InterPro" id="IPR012334">
    <property type="entry name" value="Pectin_lyas_fold"/>
</dbReference>
<name>A0ABV8QPY3_9BACT</name>
<dbReference type="InterPro" id="IPR000070">
    <property type="entry name" value="Pectinesterase_cat"/>
</dbReference>
<accession>A0ABV8QPY3</accession>
<organism evidence="6 7">
    <name type="scientific">Ferruginibacter yonginensis</name>
    <dbReference type="NCBI Taxonomy" id="1310416"/>
    <lineage>
        <taxon>Bacteria</taxon>
        <taxon>Pseudomonadati</taxon>
        <taxon>Bacteroidota</taxon>
        <taxon>Chitinophagia</taxon>
        <taxon>Chitinophagales</taxon>
        <taxon>Chitinophagaceae</taxon>
        <taxon>Ferruginibacter</taxon>
    </lineage>
</organism>
<comment type="pathway">
    <text evidence="4">Glycan metabolism; pectin degradation; 2-dehydro-3-deoxy-D-gluconate from pectin: step 1/5.</text>
</comment>
<dbReference type="EMBL" id="JBHSCZ010000001">
    <property type="protein sequence ID" value="MFC4261463.1"/>
    <property type="molecule type" value="Genomic_DNA"/>
</dbReference>
<dbReference type="Proteomes" id="UP001595907">
    <property type="component" value="Unassembled WGS sequence"/>
</dbReference>
<proteinExistence type="inferred from homology"/>
<dbReference type="RefSeq" id="WP_379705851.1">
    <property type="nucleotide sequence ID" value="NZ_JBHSCZ010000001.1"/>
</dbReference>
<dbReference type="SUPFAM" id="SSF51126">
    <property type="entry name" value="Pectin lyase-like"/>
    <property type="match status" value="1"/>
</dbReference>
<dbReference type="Gene3D" id="2.160.20.10">
    <property type="entry name" value="Single-stranded right-handed beta-helix, Pectin lyase-like"/>
    <property type="match status" value="1"/>
</dbReference>
<feature type="domain" description="Pectinesterase catalytic" evidence="5">
    <location>
        <begin position="23"/>
        <end position="158"/>
    </location>
</feature>
<dbReference type="PROSITE" id="PS00800">
    <property type="entry name" value="PECTINESTERASE_1"/>
    <property type="match status" value="1"/>
</dbReference>
<dbReference type="EC" id="3.1.1.11" evidence="4"/>